<dbReference type="GO" id="GO:0004252">
    <property type="term" value="F:serine-type endopeptidase activity"/>
    <property type="evidence" value="ECO:0007669"/>
    <property type="project" value="UniProtKB-UniRule"/>
</dbReference>
<reference evidence="9" key="1">
    <citation type="submission" date="2021-04" db="EMBL/GenBank/DDBJ databases">
        <authorList>
            <consortium name="Wellcome Sanger Institute Data Sharing"/>
        </authorList>
    </citation>
    <scope>NUCLEOTIDE SEQUENCE [LARGE SCALE GENOMIC DNA]</scope>
</reference>
<proteinExistence type="inferred from homology"/>
<evidence type="ECO:0000256" key="6">
    <source>
        <dbReference type="RuleBase" id="RU368024"/>
    </source>
</evidence>
<dbReference type="EC" id="3.4.21.-" evidence="6"/>
<name>A0A671XX88_SPAAU</name>
<keyword evidence="3 6" id="KW-0378">Hydrolase</keyword>
<dbReference type="PRINTS" id="PR00862">
    <property type="entry name" value="PROLIGOPTASE"/>
</dbReference>
<dbReference type="FunFam" id="3.40.50.1820:FF:000050">
    <property type="entry name" value="prolyl endopeptidase-like isoform X2"/>
    <property type="match status" value="1"/>
</dbReference>
<sequence>MAVLSSLLCSSARLFSQPRLGFWELTVFKRTTWLSLPVQRCYKSDTSESSVDHLSAGLERYRDLQKYFNRRLKATHQRFSSIPDHSVVFGLHHVYFIEGDGIYRMDKRQRELDPEQVLNLGQVSEEKDKTGRDNEEMKRRCQRWTVQRIRLSPQEKHLAATLKTNHREELRCVVVRLGNSPPLDSPHVIFTLDKVFSFEWATDNVLFYTTVEDLRCSRVFRLNLTPCGSTICSVYQETHPDVFVEVSLSRDRQLLSINCSSRTSSEVLLIDTTTSNLEPFLVQPRQTDLLYHVEHWRRWLIILANTGPGQEYQVVQAPLSEPFMASWAPLLAPGPGTVIKDMDVVGDHCVLVARTPASELALFVVPLTHPEEAYTVQLPSWACAIQTKKPDLADASVFEFLISSPVHLPVSFCLHPEDGLLLSDTEERSSPENHGNYTTTRLEACSQDGTSVPMTLFYTVPVEGLRQAPLLVHVYGAYGRDLNMEFCPEKRLLLEQGWALAYCHIRGGGELGLSWQRQARVEGKHRGVEDLKACLHHLFSLGVSSPALTALTACSAGAVPVGALCNEHPHMMQAVTLQAPFLDVLGTMEDPNLPLTLEDREEWGDPAGNPKHRLTISSYCPLRNITPQCYPSMLLTAYSDDARVPLSGVLKYAEKLKKAIYTHFTVKPKSECEPAPNIVLNIQSGANHLGPEDFEMMLEEEALKLSFLYMELGLDPPQQLRRRRKR</sequence>
<evidence type="ECO:0000256" key="2">
    <source>
        <dbReference type="ARBA" id="ARBA00022670"/>
    </source>
</evidence>
<keyword evidence="2 6" id="KW-0645">Protease</keyword>
<dbReference type="GO" id="GO:0005794">
    <property type="term" value="C:Golgi apparatus"/>
    <property type="evidence" value="ECO:0007669"/>
    <property type="project" value="TreeGrafter"/>
</dbReference>
<evidence type="ECO:0000256" key="5">
    <source>
        <dbReference type="ARBA" id="ARBA00045448"/>
    </source>
</evidence>
<keyword evidence="10" id="KW-1185">Reference proteome</keyword>
<feature type="domain" description="Peptidase S9 prolyl oligopeptidase catalytic" evidence="7">
    <location>
        <begin position="492"/>
        <end position="667"/>
    </location>
</feature>
<evidence type="ECO:0000256" key="3">
    <source>
        <dbReference type="ARBA" id="ARBA00022801"/>
    </source>
</evidence>
<gene>
    <name evidence="9" type="primary">PREPL</name>
    <name evidence="9" type="synonym">prepl</name>
</gene>
<dbReference type="InterPro" id="IPR029058">
    <property type="entry name" value="AB_hydrolase_fold"/>
</dbReference>
<dbReference type="GO" id="GO:0005856">
    <property type="term" value="C:cytoskeleton"/>
    <property type="evidence" value="ECO:0007669"/>
    <property type="project" value="TreeGrafter"/>
</dbReference>
<dbReference type="SUPFAM" id="SSF50993">
    <property type="entry name" value="Peptidase/esterase 'gauge' domain"/>
    <property type="match status" value="1"/>
</dbReference>
<evidence type="ECO:0000259" key="8">
    <source>
        <dbReference type="Pfam" id="PF02897"/>
    </source>
</evidence>
<dbReference type="FunCoup" id="A0A671XX88">
    <property type="interactions" value="162"/>
</dbReference>
<dbReference type="Gene3D" id="3.40.50.1820">
    <property type="entry name" value="alpha/beta hydrolase"/>
    <property type="match status" value="1"/>
</dbReference>
<dbReference type="Pfam" id="PF00326">
    <property type="entry name" value="Peptidase_S9"/>
    <property type="match status" value="1"/>
</dbReference>
<dbReference type="SUPFAM" id="SSF53474">
    <property type="entry name" value="alpha/beta-Hydrolases"/>
    <property type="match status" value="1"/>
</dbReference>
<dbReference type="Pfam" id="PF02897">
    <property type="entry name" value="Peptidase_S9_N"/>
    <property type="match status" value="1"/>
</dbReference>
<evidence type="ECO:0000313" key="10">
    <source>
        <dbReference type="Proteomes" id="UP000472265"/>
    </source>
</evidence>
<dbReference type="Gene3D" id="2.130.10.120">
    <property type="entry name" value="Prolyl oligopeptidase, N-terminal domain"/>
    <property type="match status" value="1"/>
</dbReference>
<comment type="similarity">
    <text evidence="1 6">Belongs to the peptidase S9A family.</text>
</comment>
<evidence type="ECO:0000259" key="7">
    <source>
        <dbReference type="Pfam" id="PF00326"/>
    </source>
</evidence>
<organism evidence="9 10">
    <name type="scientific">Sparus aurata</name>
    <name type="common">Gilthead sea bream</name>
    <dbReference type="NCBI Taxonomy" id="8175"/>
    <lineage>
        <taxon>Eukaryota</taxon>
        <taxon>Metazoa</taxon>
        <taxon>Chordata</taxon>
        <taxon>Craniata</taxon>
        <taxon>Vertebrata</taxon>
        <taxon>Euteleostomi</taxon>
        <taxon>Actinopterygii</taxon>
        <taxon>Neopterygii</taxon>
        <taxon>Teleostei</taxon>
        <taxon>Neoteleostei</taxon>
        <taxon>Acanthomorphata</taxon>
        <taxon>Eupercaria</taxon>
        <taxon>Spariformes</taxon>
        <taxon>Sparidae</taxon>
        <taxon>Sparus</taxon>
    </lineage>
</organism>
<reference evidence="9" key="3">
    <citation type="submission" date="2025-09" db="UniProtKB">
        <authorList>
            <consortium name="Ensembl"/>
        </authorList>
    </citation>
    <scope>IDENTIFICATION</scope>
</reference>
<protein>
    <recommendedName>
        <fullName evidence="6">Prolyl endopeptidase</fullName>
        <ecNumber evidence="6">3.4.21.-</ecNumber>
    </recommendedName>
</protein>
<dbReference type="GeneID" id="115597056"/>
<dbReference type="PANTHER" id="PTHR11757:SF19">
    <property type="entry name" value="PROLYL ENDOPEPTIDASE-LIKE"/>
    <property type="match status" value="1"/>
</dbReference>
<dbReference type="AlphaFoldDB" id="A0A671XX88"/>
<feature type="domain" description="Peptidase S9A N-terminal" evidence="8">
    <location>
        <begin position="147"/>
        <end position="385"/>
    </location>
</feature>
<dbReference type="OMA" id="NGYWYIT"/>
<reference evidence="9" key="2">
    <citation type="submission" date="2025-08" db="UniProtKB">
        <authorList>
            <consortium name="Ensembl"/>
        </authorList>
    </citation>
    <scope>IDENTIFICATION</scope>
</reference>
<dbReference type="PANTHER" id="PTHR11757">
    <property type="entry name" value="PROTEASE FAMILY S9A OLIGOPEPTIDASE"/>
    <property type="match status" value="1"/>
</dbReference>
<dbReference type="InterPro" id="IPR023302">
    <property type="entry name" value="Pept_S9A_N"/>
</dbReference>
<accession>A0A671XX88</accession>
<keyword evidence="4 6" id="KW-0720">Serine protease</keyword>
<dbReference type="GO" id="GO:0006508">
    <property type="term" value="P:proteolysis"/>
    <property type="evidence" value="ECO:0007669"/>
    <property type="project" value="UniProtKB-KW"/>
</dbReference>
<dbReference type="GeneTree" id="ENSGT00530000063426"/>
<dbReference type="InterPro" id="IPR051543">
    <property type="entry name" value="Serine_Peptidase_S9A"/>
</dbReference>
<dbReference type="CTD" id="9581"/>
<dbReference type="Ensembl" id="ENSSAUT00010058656.1">
    <property type="protein sequence ID" value="ENSSAUP00010055824.1"/>
    <property type="gene ID" value="ENSSAUG00010022942.1"/>
</dbReference>
<dbReference type="OrthoDB" id="248387at2759"/>
<dbReference type="Proteomes" id="UP000472265">
    <property type="component" value="Chromosome 15"/>
</dbReference>
<dbReference type="InterPro" id="IPR001375">
    <property type="entry name" value="Peptidase_S9_cat"/>
</dbReference>
<evidence type="ECO:0000313" key="9">
    <source>
        <dbReference type="Ensembl" id="ENSSAUP00010055824.1"/>
    </source>
</evidence>
<dbReference type="InterPro" id="IPR002470">
    <property type="entry name" value="Peptidase_S9A"/>
</dbReference>
<evidence type="ECO:0000256" key="1">
    <source>
        <dbReference type="ARBA" id="ARBA00005228"/>
    </source>
</evidence>
<comment type="function">
    <text evidence="5">Serine peptidase whose precise substrate specificity remains unclear. Does not cleave peptides after a arginine or lysine residue. Regulates trans-Golgi network morphology and sorting by regulating the membrane binding of the AP-1 complex. May play a role in the regulation of synaptic vesicle exocytosis.</text>
</comment>
<dbReference type="InParanoid" id="A0A671XX88"/>
<evidence type="ECO:0000256" key="4">
    <source>
        <dbReference type="ARBA" id="ARBA00022825"/>
    </source>
</evidence>
<dbReference type="RefSeq" id="XP_030298497.1">
    <property type="nucleotide sequence ID" value="XM_030442637.1"/>
</dbReference>